<keyword evidence="2" id="KW-1185">Reference proteome</keyword>
<evidence type="ECO:0000313" key="2">
    <source>
        <dbReference type="Proteomes" id="UP001152320"/>
    </source>
</evidence>
<sequence>MDIPYMAHVSLCFFNLNPKTLVAVLSPEAFVMKVNIFSFRNIDIYHQTVIYLISN</sequence>
<proteinExistence type="predicted"/>
<accession>A0A9Q0Y8X6</accession>
<organism evidence="1 2">
    <name type="scientific">Holothuria leucospilota</name>
    <name type="common">Black long sea cucumber</name>
    <name type="synonym">Mertensiothuria leucospilota</name>
    <dbReference type="NCBI Taxonomy" id="206669"/>
    <lineage>
        <taxon>Eukaryota</taxon>
        <taxon>Metazoa</taxon>
        <taxon>Echinodermata</taxon>
        <taxon>Eleutherozoa</taxon>
        <taxon>Echinozoa</taxon>
        <taxon>Holothuroidea</taxon>
        <taxon>Aspidochirotacea</taxon>
        <taxon>Aspidochirotida</taxon>
        <taxon>Holothuriidae</taxon>
        <taxon>Holothuria</taxon>
    </lineage>
</organism>
<protein>
    <submittedName>
        <fullName evidence="1">Uncharacterized protein</fullName>
    </submittedName>
</protein>
<dbReference type="Proteomes" id="UP001152320">
    <property type="component" value="Unassembled WGS sequence"/>
</dbReference>
<reference evidence="1" key="1">
    <citation type="submission" date="2021-10" db="EMBL/GenBank/DDBJ databases">
        <title>Tropical sea cucumber genome reveals ecological adaptation and Cuvierian tubules defense mechanism.</title>
        <authorList>
            <person name="Chen T."/>
        </authorList>
    </citation>
    <scope>NUCLEOTIDE SEQUENCE</scope>
    <source>
        <strain evidence="1">Nanhai2018</strain>
        <tissue evidence="1">Muscle</tissue>
    </source>
</reference>
<dbReference type="AlphaFoldDB" id="A0A9Q0Y8X6"/>
<comment type="caution">
    <text evidence="1">The sequence shown here is derived from an EMBL/GenBank/DDBJ whole genome shotgun (WGS) entry which is preliminary data.</text>
</comment>
<name>A0A9Q0Y8X6_HOLLE</name>
<dbReference type="EMBL" id="JAIZAY010000778">
    <property type="protein sequence ID" value="KAJ8017962.1"/>
    <property type="molecule type" value="Genomic_DNA"/>
</dbReference>
<gene>
    <name evidence="1" type="ORF">HOLleu_44303</name>
</gene>
<evidence type="ECO:0000313" key="1">
    <source>
        <dbReference type="EMBL" id="KAJ8017962.1"/>
    </source>
</evidence>